<feature type="region of interest" description="Disordered" evidence="1">
    <location>
        <begin position="522"/>
        <end position="721"/>
    </location>
</feature>
<dbReference type="Pfam" id="PF14021">
    <property type="entry name" value="TNT"/>
    <property type="match status" value="1"/>
</dbReference>
<proteinExistence type="predicted"/>
<feature type="region of interest" description="Disordered" evidence="1">
    <location>
        <begin position="490"/>
        <end position="510"/>
    </location>
</feature>
<dbReference type="Pfam" id="PF25547">
    <property type="entry name" value="WXG100_2"/>
    <property type="match status" value="1"/>
</dbReference>
<feature type="region of interest" description="Disordered" evidence="1">
    <location>
        <begin position="794"/>
        <end position="813"/>
    </location>
</feature>
<evidence type="ECO:0008006" key="6">
    <source>
        <dbReference type="Google" id="ProtNLM"/>
    </source>
</evidence>
<feature type="compositionally biased region" description="Low complexity" evidence="1">
    <location>
        <begin position="587"/>
        <end position="603"/>
    </location>
</feature>
<feature type="compositionally biased region" description="Low complexity" evidence="1">
    <location>
        <begin position="650"/>
        <end position="671"/>
    </location>
</feature>
<dbReference type="Proteomes" id="UP000199025">
    <property type="component" value="Unassembled WGS sequence"/>
</dbReference>
<dbReference type="PRINTS" id="PR01217">
    <property type="entry name" value="PRICHEXTENSN"/>
</dbReference>
<protein>
    <recommendedName>
        <fullName evidence="6">DUF4237 domain-containing protein</fullName>
    </recommendedName>
</protein>
<dbReference type="PANTHER" id="PTHR42059:SF1">
    <property type="entry name" value="TNT DOMAIN-CONTAINING PROTEIN"/>
    <property type="match status" value="1"/>
</dbReference>
<dbReference type="InterPro" id="IPR053024">
    <property type="entry name" value="Fungal_surface_NADase"/>
</dbReference>
<feature type="domain" description="Outer membrane channel protein CpnT-like N-terminal" evidence="3">
    <location>
        <begin position="14"/>
        <end position="116"/>
    </location>
</feature>
<feature type="compositionally biased region" description="Low complexity" evidence="1">
    <location>
        <begin position="535"/>
        <end position="546"/>
    </location>
</feature>
<organism evidence="4 5">
    <name type="scientific">Amycolatopsis sacchari</name>
    <dbReference type="NCBI Taxonomy" id="115433"/>
    <lineage>
        <taxon>Bacteria</taxon>
        <taxon>Bacillati</taxon>
        <taxon>Actinomycetota</taxon>
        <taxon>Actinomycetes</taxon>
        <taxon>Pseudonocardiales</taxon>
        <taxon>Pseudonocardiaceae</taxon>
        <taxon>Amycolatopsis</taxon>
    </lineage>
</organism>
<evidence type="ECO:0000256" key="1">
    <source>
        <dbReference type="SAM" id="MobiDB-lite"/>
    </source>
</evidence>
<gene>
    <name evidence="4" type="ORF">SAMN05421835_12822</name>
</gene>
<feature type="domain" description="TNT" evidence="2">
    <location>
        <begin position="857"/>
        <end position="940"/>
    </location>
</feature>
<feature type="compositionally biased region" description="Pro residues" evidence="1">
    <location>
        <begin position="705"/>
        <end position="719"/>
    </location>
</feature>
<evidence type="ECO:0000313" key="5">
    <source>
        <dbReference type="Proteomes" id="UP000199025"/>
    </source>
</evidence>
<dbReference type="EMBL" id="FORP01000028">
    <property type="protein sequence ID" value="SFK66886.1"/>
    <property type="molecule type" value="Genomic_DNA"/>
</dbReference>
<feature type="compositionally biased region" description="Low complexity" evidence="1">
    <location>
        <begin position="610"/>
        <end position="624"/>
    </location>
</feature>
<evidence type="ECO:0000313" key="4">
    <source>
        <dbReference type="EMBL" id="SFK66886.1"/>
    </source>
</evidence>
<evidence type="ECO:0000259" key="2">
    <source>
        <dbReference type="Pfam" id="PF14021"/>
    </source>
</evidence>
<dbReference type="RefSeq" id="WP_245783362.1">
    <property type="nucleotide sequence ID" value="NZ_FORP01000028.1"/>
</dbReference>
<dbReference type="STRING" id="115433.SAMN05421835_12822"/>
<dbReference type="GO" id="GO:0050135">
    <property type="term" value="F:NADP+ nucleosidase activity"/>
    <property type="evidence" value="ECO:0007669"/>
    <property type="project" value="InterPro"/>
</dbReference>
<accession>A0A1I4BFZ6</accession>
<dbReference type="AlphaFoldDB" id="A0A1I4BFZ6"/>
<dbReference type="InterPro" id="IPR057746">
    <property type="entry name" value="CpnT-like_N"/>
</dbReference>
<name>A0A1I4BFZ6_9PSEU</name>
<dbReference type="PANTHER" id="PTHR42059">
    <property type="entry name" value="TNT DOMAIN-CONTAINING PROTEIN"/>
    <property type="match status" value="1"/>
</dbReference>
<feature type="compositionally biased region" description="Pro residues" evidence="1">
    <location>
        <begin position="522"/>
        <end position="534"/>
    </location>
</feature>
<keyword evidence="5" id="KW-1185">Reference proteome</keyword>
<evidence type="ECO:0000259" key="3">
    <source>
        <dbReference type="Pfam" id="PF25547"/>
    </source>
</evidence>
<sequence length="945" mass="91467">MGIELPKDLADLAAATGLAWPQADEDKLREQATAWRDAQNELTALAAEADGTASAAAAALTGPSADAARGMWAEFVHPDRGHLTLAAQGAGEAADRLEHAAEQVAAAKVEMVRHLVDAAKNRDAAEVAAAAGHPAALLGLDTVLKGTAANLGALSSDLAAAVGGGGVGGVELLHVNPGARMGDGGGLLSAVTGLPGGVLSTVDDGLSGGGLLQPAHGGGLPVHGVAGLADGAVRGVAGLTDGAVHGVAGAAGEAVHGVAGLTDGAVRGVAGAAGETVRGVAGLADGAVHGVAGAAGETVHGVAGLTDGAVRGVAGAAGETVHGVAGLADGAVHGVAGAAGGTVHGVAGLAEGVVPGVAGAAGEAVHGVAGLADGAVHGVAGLADGAVPGVAGAAGEAVHGAARDAAVGLSGLARDAAVPAAPPGPAADAARLPGFGPAAGLPGSVGEVASGLAGAPDAAALPGDSAFAGGSPDLGTGPIRTGQYGGFLAPGGFDDVPTPPAGIPGGTVASGFAEGAPAPYPSPSLPAGYPPPVDAAPSGQGSASPAFRPPSAMPPLADGGGLSRPPAGLPNVAPGGFAPPVTRDGVAGSSRPPASAGAPSGQPGTTGRRPSTSASPGTPAPFSGNPATPGGAGLRESTPAPGSSAGPGNRATPATPGSTPAPPGGAASPANPANPAPPDTTPTPRPAGPEPHRAATPGWEQRPLPAQPPPAPGPYPPLGAPRQERESIVALFLVAMFPIGHLPVATVRPHRQLPPPPEEVDYAAGLRFPPYDHPRSDLIVPGEAIQNVRNGLRRQSDPSHQAPAGLFDTHDPLGGLSERDWDRRFLAGHRDGIPEYAWPPGELYPEGGADAGEPEVLPEGTLLDRFGPVEGRVFAPAGTLFVKRSLPPSAAGAEYRRYRVLRPVPMWQTASAPWFGQPGGGLRYRAVHSADELVTLGYLALEEGE</sequence>
<feature type="compositionally biased region" description="Pro residues" evidence="1">
    <location>
        <begin position="672"/>
        <end position="689"/>
    </location>
</feature>
<reference evidence="4 5" key="1">
    <citation type="submission" date="2016-10" db="EMBL/GenBank/DDBJ databases">
        <authorList>
            <person name="de Groot N.N."/>
        </authorList>
    </citation>
    <scope>NUCLEOTIDE SEQUENCE [LARGE SCALE GENOMIC DNA]</scope>
    <source>
        <strain evidence="4 5">DSM 44468</strain>
    </source>
</reference>
<dbReference type="InterPro" id="IPR025331">
    <property type="entry name" value="TNT"/>
</dbReference>